<protein>
    <submittedName>
        <fullName evidence="1">Uncharacterized protein</fullName>
    </submittedName>
</protein>
<organism evidence="1">
    <name type="scientific">viral metagenome</name>
    <dbReference type="NCBI Taxonomy" id="1070528"/>
    <lineage>
        <taxon>unclassified sequences</taxon>
        <taxon>metagenomes</taxon>
        <taxon>organismal metagenomes</taxon>
    </lineage>
</organism>
<gene>
    <name evidence="1" type="ORF">TM448A02287_0014</name>
</gene>
<evidence type="ECO:0000313" key="1">
    <source>
        <dbReference type="EMBL" id="QJA51746.1"/>
    </source>
</evidence>
<name>A0A6H1ZUY8_9ZZZZ</name>
<sequence length="84" mass="9656">MITFNACKFLDFSGRYTAEKELITLRGIRKVCWNRPVPDASYPSLVQFCQLRGRLDSPDACLSKDKAICTDYVDHQHSVDIEEE</sequence>
<accession>A0A6H1ZUY8</accession>
<proteinExistence type="predicted"/>
<dbReference type="EMBL" id="MT144286">
    <property type="protein sequence ID" value="QJA51746.1"/>
    <property type="molecule type" value="Genomic_DNA"/>
</dbReference>
<reference evidence="1" key="1">
    <citation type="submission" date="2020-03" db="EMBL/GenBank/DDBJ databases">
        <title>The deep terrestrial virosphere.</title>
        <authorList>
            <person name="Holmfeldt K."/>
            <person name="Nilsson E."/>
            <person name="Simone D."/>
            <person name="Lopez-Fernandez M."/>
            <person name="Wu X."/>
            <person name="de Brujin I."/>
            <person name="Lundin D."/>
            <person name="Andersson A."/>
            <person name="Bertilsson S."/>
            <person name="Dopson M."/>
        </authorList>
    </citation>
    <scope>NUCLEOTIDE SEQUENCE</scope>
    <source>
        <strain evidence="1">TM448A02287</strain>
    </source>
</reference>
<dbReference type="AlphaFoldDB" id="A0A6H1ZUY8"/>